<dbReference type="AlphaFoldDB" id="A0A086SXT9"/>
<name>A0A086SXT9_HAPC1</name>
<protein>
    <submittedName>
        <fullName evidence="1">Uncharacterized protein</fullName>
    </submittedName>
</protein>
<accession>A0A086SXT9</accession>
<reference evidence="2" key="1">
    <citation type="journal article" date="2014" name="Genome Announc.">
        <title>Genome sequence and annotation of Acremonium chrysogenum, producer of the beta-lactam antibiotic cephalosporin C.</title>
        <authorList>
            <person name="Terfehr D."/>
            <person name="Dahlmann T.A."/>
            <person name="Specht T."/>
            <person name="Zadra I."/>
            <person name="Kuernsteiner H."/>
            <person name="Kueck U."/>
        </authorList>
    </citation>
    <scope>NUCLEOTIDE SEQUENCE [LARGE SCALE GENOMIC DNA]</scope>
    <source>
        <strain evidence="2">ATCC 11550 / CBS 779.69 / DSM 880 / IAM 14645 / JCM 23072 / IMI 49137</strain>
    </source>
</reference>
<keyword evidence="2" id="KW-1185">Reference proteome</keyword>
<organism evidence="1 2">
    <name type="scientific">Hapsidospora chrysogenum (strain ATCC 11550 / CBS 779.69 / DSM 880 / IAM 14645 / JCM 23072 / IMI 49137)</name>
    <name type="common">Acremonium chrysogenum</name>
    <dbReference type="NCBI Taxonomy" id="857340"/>
    <lineage>
        <taxon>Eukaryota</taxon>
        <taxon>Fungi</taxon>
        <taxon>Dikarya</taxon>
        <taxon>Ascomycota</taxon>
        <taxon>Pezizomycotina</taxon>
        <taxon>Sordariomycetes</taxon>
        <taxon>Hypocreomycetidae</taxon>
        <taxon>Hypocreales</taxon>
        <taxon>Bionectriaceae</taxon>
        <taxon>Hapsidospora</taxon>
    </lineage>
</organism>
<dbReference type="Proteomes" id="UP000029964">
    <property type="component" value="Unassembled WGS sequence"/>
</dbReference>
<dbReference type="EMBL" id="JPKY01000110">
    <property type="protein sequence ID" value="KFH41921.1"/>
    <property type="molecule type" value="Genomic_DNA"/>
</dbReference>
<comment type="caution">
    <text evidence="1">The sequence shown here is derived from an EMBL/GenBank/DDBJ whole genome shotgun (WGS) entry which is preliminary data.</text>
</comment>
<proteinExistence type="predicted"/>
<dbReference type="HOGENOM" id="CLU_1510157_0_0_1"/>
<sequence length="178" mass="21084">MDDKITQALCAVTIDDKDKASSGPDGDQTWPTGYMYHRLTPSMTLFTTFSKPVRIQWSPQDEHFASIFRAWEDEYSLPVERGAPISRIRQTLRKLESVLVPFGEAIQHSDTAFTEWRERHKAAMEAGLTRRPTWPVLRKGNPPRWQDHQWLKRYRYMNQQRKQLAFRAWEARFLFPED</sequence>
<gene>
    <name evidence="1" type="ORF">ACRE_073670</name>
</gene>
<evidence type="ECO:0000313" key="1">
    <source>
        <dbReference type="EMBL" id="KFH41921.1"/>
    </source>
</evidence>
<evidence type="ECO:0000313" key="2">
    <source>
        <dbReference type="Proteomes" id="UP000029964"/>
    </source>
</evidence>